<comment type="cofactor">
    <cofactor evidence="1">
        <name>Zn(2+)</name>
        <dbReference type="ChEBI" id="CHEBI:29105"/>
    </cofactor>
</comment>
<comment type="caution">
    <text evidence="7">The sequence shown here is derived from an EMBL/GenBank/DDBJ whole genome shotgun (WGS) entry which is preliminary data.</text>
</comment>
<keyword evidence="3" id="KW-0479">Metal-binding</keyword>
<dbReference type="InterPro" id="IPR011032">
    <property type="entry name" value="GroES-like_sf"/>
</dbReference>
<evidence type="ECO:0000256" key="3">
    <source>
        <dbReference type="ARBA" id="ARBA00022723"/>
    </source>
</evidence>
<dbReference type="InterPro" id="IPR020843">
    <property type="entry name" value="ER"/>
</dbReference>
<evidence type="ECO:0000256" key="5">
    <source>
        <dbReference type="ARBA" id="ARBA00023002"/>
    </source>
</evidence>
<reference evidence="7 8" key="1">
    <citation type="journal article" date="2023" name="G3 (Bethesda)">
        <title>A chromosome-level genome assembly of Zasmidium syzygii isolated from banana leaves.</title>
        <authorList>
            <person name="van Westerhoven A.C."/>
            <person name="Mehrabi R."/>
            <person name="Talebi R."/>
            <person name="Steentjes M.B.F."/>
            <person name="Corcolon B."/>
            <person name="Chong P.A."/>
            <person name="Kema G.H.J."/>
            <person name="Seidl M.F."/>
        </authorList>
    </citation>
    <scope>NUCLEOTIDE SEQUENCE [LARGE SCALE GENOMIC DNA]</scope>
    <source>
        <strain evidence="7 8">P124</strain>
    </source>
</reference>
<dbReference type="Pfam" id="PF00107">
    <property type="entry name" value="ADH_zinc_N"/>
    <property type="match status" value="1"/>
</dbReference>
<dbReference type="Proteomes" id="UP001305779">
    <property type="component" value="Unassembled WGS sequence"/>
</dbReference>
<keyword evidence="4" id="KW-0862">Zinc</keyword>
<feature type="domain" description="Enoyl reductase (ER)" evidence="6">
    <location>
        <begin position="23"/>
        <end position="352"/>
    </location>
</feature>
<dbReference type="EMBL" id="JAXOVC010000006">
    <property type="protein sequence ID" value="KAK4500088.1"/>
    <property type="molecule type" value="Genomic_DNA"/>
</dbReference>
<dbReference type="PANTHER" id="PTHR42940">
    <property type="entry name" value="ALCOHOL DEHYDROGENASE 1-RELATED"/>
    <property type="match status" value="1"/>
</dbReference>
<accession>A0ABR0EFV8</accession>
<protein>
    <recommendedName>
        <fullName evidence="6">Enoyl reductase (ER) domain-containing protein</fullName>
    </recommendedName>
</protein>
<evidence type="ECO:0000259" key="6">
    <source>
        <dbReference type="SMART" id="SM00829"/>
    </source>
</evidence>
<dbReference type="InterPro" id="IPR013154">
    <property type="entry name" value="ADH-like_N"/>
</dbReference>
<dbReference type="SMART" id="SM00829">
    <property type="entry name" value="PKS_ER"/>
    <property type="match status" value="1"/>
</dbReference>
<keyword evidence="8" id="KW-1185">Reference proteome</keyword>
<evidence type="ECO:0000256" key="1">
    <source>
        <dbReference type="ARBA" id="ARBA00001947"/>
    </source>
</evidence>
<dbReference type="Pfam" id="PF08240">
    <property type="entry name" value="ADH_N"/>
    <property type="match status" value="1"/>
</dbReference>
<dbReference type="InterPro" id="IPR036291">
    <property type="entry name" value="NAD(P)-bd_dom_sf"/>
</dbReference>
<name>A0ABR0EFV8_ZASCE</name>
<comment type="similarity">
    <text evidence="2">Belongs to the zinc-containing alcohol dehydrogenase family.</text>
</comment>
<evidence type="ECO:0000313" key="8">
    <source>
        <dbReference type="Proteomes" id="UP001305779"/>
    </source>
</evidence>
<dbReference type="PANTHER" id="PTHR42940:SF8">
    <property type="entry name" value="VACUOLAR PROTEIN SORTING-ASSOCIATED PROTEIN 11"/>
    <property type="match status" value="1"/>
</dbReference>
<keyword evidence="5" id="KW-0560">Oxidoreductase</keyword>
<dbReference type="SUPFAM" id="SSF50129">
    <property type="entry name" value="GroES-like"/>
    <property type="match status" value="1"/>
</dbReference>
<evidence type="ECO:0000313" key="7">
    <source>
        <dbReference type="EMBL" id="KAK4500088.1"/>
    </source>
</evidence>
<dbReference type="Gene3D" id="3.40.50.720">
    <property type="entry name" value="NAD(P)-binding Rossmann-like Domain"/>
    <property type="match status" value="1"/>
</dbReference>
<sequence length="369" mass="39081">MSTPQIPKEMRAIQVVEFNKPYKINTVPVPQPNELAPLDLLVKVAVASNCHTDSMVQQGVFGRPLPQTASHEGSGTVVATGSEVQGFKVGDRVMCGIPFHPCGSCRDCLGPENQRQYCMELEGHAGVQVNGFFAAYAKCDSRSSTKLPDAVTFQSAAPLACAGRTVWRAVLQAGLKKGEWLGIVGSGGGLGHLGIQFAKALGLNVVGVDARDEGLELSKHYGADVVADARKGKEGVVKEVHAVTNGEGVDATVNLSDHNDAAAIACAITKMHATVVQVAQPDNISIPFPEIIFRDIRIHGTLIASPEESKGMLDCIAEHGVTVTTQPFQGLDSIGELTELVHGGKLKGKAIIVVDPEQIEHEKKIGAKF</sequence>
<gene>
    <name evidence="7" type="ORF">PRZ48_008274</name>
</gene>
<dbReference type="Gene3D" id="3.90.180.10">
    <property type="entry name" value="Medium-chain alcohol dehydrogenases, catalytic domain"/>
    <property type="match status" value="1"/>
</dbReference>
<evidence type="ECO:0000256" key="4">
    <source>
        <dbReference type="ARBA" id="ARBA00022833"/>
    </source>
</evidence>
<proteinExistence type="inferred from homology"/>
<dbReference type="SUPFAM" id="SSF51735">
    <property type="entry name" value="NAD(P)-binding Rossmann-fold domains"/>
    <property type="match status" value="1"/>
</dbReference>
<dbReference type="InterPro" id="IPR013149">
    <property type="entry name" value="ADH-like_C"/>
</dbReference>
<evidence type="ECO:0000256" key="2">
    <source>
        <dbReference type="ARBA" id="ARBA00008072"/>
    </source>
</evidence>
<organism evidence="7 8">
    <name type="scientific">Zasmidium cellare</name>
    <name type="common">Wine cellar mold</name>
    <name type="synonym">Racodium cellare</name>
    <dbReference type="NCBI Taxonomy" id="395010"/>
    <lineage>
        <taxon>Eukaryota</taxon>
        <taxon>Fungi</taxon>
        <taxon>Dikarya</taxon>
        <taxon>Ascomycota</taxon>
        <taxon>Pezizomycotina</taxon>
        <taxon>Dothideomycetes</taxon>
        <taxon>Dothideomycetidae</taxon>
        <taxon>Mycosphaerellales</taxon>
        <taxon>Mycosphaerellaceae</taxon>
        <taxon>Zasmidium</taxon>
    </lineage>
</organism>